<accession>A0A484BEP4</accession>
<dbReference type="Pfam" id="PF02782">
    <property type="entry name" value="FGGY_C"/>
    <property type="match status" value="1"/>
</dbReference>
<dbReference type="GO" id="GO:0019150">
    <property type="term" value="F:D-ribulokinase activity"/>
    <property type="evidence" value="ECO:0007669"/>
    <property type="project" value="TreeGrafter"/>
</dbReference>
<dbReference type="InterPro" id="IPR000577">
    <property type="entry name" value="Carb_kinase_FGGY"/>
</dbReference>
<evidence type="ECO:0000256" key="4">
    <source>
        <dbReference type="ARBA" id="ARBA00074355"/>
    </source>
</evidence>
<keyword evidence="8" id="KW-1185">Reference proteome</keyword>
<evidence type="ECO:0000313" key="8">
    <source>
        <dbReference type="Proteomes" id="UP000295192"/>
    </source>
</evidence>
<organism evidence="7 8">
    <name type="scientific">Drosophila navojoa</name>
    <name type="common">Fruit fly</name>
    <dbReference type="NCBI Taxonomy" id="7232"/>
    <lineage>
        <taxon>Eukaryota</taxon>
        <taxon>Metazoa</taxon>
        <taxon>Ecdysozoa</taxon>
        <taxon>Arthropoda</taxon>
        <taxon>Hexapoda</taxon>
        <taxon>Insecta</taxon>
        <taxon>Pterygota</taxon>
        <taxon>Neoptera</taxon>
        <taxon>Endopterygota</taxon>
        <taxon>Diptera</taxon>
        <taxon>Brachycera</taxon>
        <taxon>Muscomorpha</taxon>
        <taxon>Ephydroidea</taxon>
        <taxon>Drosophilidae</taxon>
        <taxon>Drosophila</taxon>
    </lineage>
</organism>
<sequence length="546" mass="60335">MPSHHYFIGVDVGTGSARAALVNTKGQVEHQAVEKIKTWTPDTEFYEQSSDDIWRAVCKVVKHVISNITKAQVKGIGFDATCSLVLIDTKGNPLTVSKTSVDEQNVILWMDHRAAEEADEINATAHPILKYVGGKVSLEMQMPKLLWLKRYLPYSFNNMGRAFDLPDYLTWRATGVDTRSLCSVVCKWNYDAEENKWNADFLRSIDLEELTRSNFSIIGNHMESPGKPVGSGLTKRAAEDLGLLPGTMVSTSLIDAHAGILGTLGCQAEGIDDNITTRMALIAGTSTCHMSLTKSICFAKGIWGPYKNAVLPGYYLNEGGQSVAGHLLDHILKSHDSYATLKEKLGGDKYIYQHLNQLLPKIAASHGLPDMAYLTQDVHVWPDLHGNRSPVADPTLRGMVTGLDMARGVESLAIIYLAFIQALAYGSRHIIENLYDYKRPQFKSMLFCGGLSKNPLYIQCHADICNLPCLVPYEEEMVLVGAAALAAAAYGQYNSLEAAAKAMSGMGRVIKPNEKTQELHGRKYKVFLKLLENQYEYRSIMHPDSA</sequence>
<dbReference type="InterPro" id="IPR018485">
    <property type="entry name" value="FGGY_C"/>
</dbReference>
<keyword evidence="2" id="KW-0808">Transferase</keyword>
<dbReference type="PIRSF" id="PIRSF000538">
    <property type="entry name" value="GlpK"/>
    <property type="match status" value="1"/>
</dbReference>
<evidence type="ECO:0000313" key="7">
    <source>
        <dbReference type="EMBL" id="TDG47154.1"/>
    </source>
</evidence>
<dbReference type="InterPro" id="IPR006003">
    <property type="entry name" value="FGGY_RbtK-like"/>
</dbReference>
<dbReference type="OrthoDB" id="203824at2759"/>
<feature type="domain" description="Carbohydrate kinase FGGY N-terminal" evidence="5">
    <location>
        <begin position="6"/>
        <end position="262"/>
    </location>
</feature>
<dbReference type="GO" id="GO:0005737">
    <property type="term" value="C:cytoplasm"/>
    <property type="evidence" value="ECO:0007669"/>
    <property type="project" value="TreeGrafter"/>
</dbReference>
<dbReference type="STRING" id="7232.A0A484BEP4"/>
<keyword evidence="3" id="KW-0418">Kinase</keyword>
<name>A0A484BEP4_DRONA</name>
<dbReference type="Gene3D" id="3.30.420.40">
    <property type="match status" value="1"/>
</dbReference>
<evidence type="ECO:0000256" key="3">
    <source>
        <dbReference type="ARBA" id="ARBA00022777"/>
    </source>
</evidence>
<dbReference type="InterPro" id="IPR043129">
    <property type="entry name" value="ATPase_NBD"/>
</dbReference>
<dbReference type="KEGG" id="dnv:108651052"/>
<evidence type="ECO:0000256" key="1">
    <source>
        <dbReference type="ARBA" id="ARBA00009156"/>
    </source>
</evidence>
<comment type="similarity">
    <text evidence="1">Belongs to the FGGY kinase family.</text>
</comment>
<dbReference type="EMBL" id="LSRL02000048">
    <property type="protein sequence ID" value="TDG47154.1"/>
    <property type="molecule type" value="Genomic_DNA"/>
</dbReference>
<dbReference type="Pfam" id="PF00370">
    <property type="entry name" value="FGGY_N"/>
    <property type="match status" value="1"/>
</dbReference>
<feature type="domain" description="Carbohydrate kinase FGGY C-terminal" evidence="6">
    <location>
        <begin position="279"/>
        <end position="489"/>
    </location>
</feature>
<evidence type="ECO:0000259" key="5">
    <source>
        <dbReference type="Pfam" id="PF00370"/>
    </source>
</evidence>
<proteinExistence type="inferred from homology"/>
<dbReference type="PANTHER" id="PTHR43435:SF4">
    <property type="entry name" value="FGGY CARBOHYDRATE KINASE DOMAIN-CONTAINING PROTEIN"/>
    <property type="match status" value="1"/>
</dbReference>
<reference evidence="7 8" key="1">
    <citation type="journal article" date="2019" name="J. Hered.">
        <title>An Improved Genome Assembly for Drosophila navojoa, the Basal Species in the mojavensis Cluster.</title>
        <authorList>
            <person name="Vanderlinde T."/>
            <person name="Dupim E.G."/>
            <person name="Nazario-Yepiz N.O."/>
            <person name="Carvalho A.B."/>
        </authorList>
    </citation>
    <scope>NUCLEOTIDE SEQUENCE [LARGE SCALE GENOMIC DNA]</scope>
    <source>
        <strain evidence="7">Navoj_Jal97</strain>
        <tissue evidence="7">Whole organism</tissue>
    </source>
</reference>
<dbReference type="PANTHER" id="PTHR43435">
    <property type="entry name" value="RIBULOKINASE"/>
    <property type="match status" value="1"/>
</dbReference>
<dbReference type="Proteomes" id="UP000295192">
    <property type="component" value="Unassembled WGS sequence"/>
</dbReference>
<dbReference type="InterPro" id="IPR018484">
    <property type="entry name" value="FGGY_N"/>
</dbReference>
<dbReference type="AlphaFoldDB" id="A0A484BEP4"/>
<dbReference type="GO" id="GO:0019321">
    <property type="term" value="P:pentose metabolic process"/>
    <property type="evidence" value="ECO:0007669"/>
    <property type="project" value="TreeGrafter"/>
</dbReference>
<dbReference type="Gene3D" id="1.20.58.2240">
    <property type="match status" value="1"/>
</dbReference>
<dbReference type="SUPFAM" id="SSF53067">
    <property type="entry name" value="Actin-like ATPase domain"/>
    <property type="match status" value="2"/>
</dbReference>
<evidence type="ECO:0000256" key="2">
    <source>
        <dbReference type="ARBA" id="ARBA00022679"/>
    </source>
</evidence>
<comment type="caution">
    <text evidence="7">The sequence shown here is derived from an EMBL/GenBank/DDBJ whole genome shotgun (WGS) entry which is preliminary data.</text>
</comment>
<evidence type="ECO:0000259" key="6">
    <source>
        <dbReference type="Pfam" id="PF02782"/>
    </source>
</evidence>
<gene>
    <name evidence="7" type="ORF">AWZ03_006419</name>
</gene>
<protein>
    <recommendedName>
        <fullName evidence="4">FGGY carbohydrate kinase domain-containing protein</fullName>
    </recommendedName>
</protein>
<dbReference type="CDD" id="cd07782">
    <property type="entry name" value="ASKHA_NBD_FGGY_D-RBK"/>
    <property type="match status" value="1"/>
</dbReference>
<dbReference type="OMA" id="HKAMWHE"/>
<dbReference type="NCBIfam" id="TIGR01315">
    <property type="entry name" value="5C_CHO_kinase"/>
    <property type="match status" value="1"/>
</dbReference>
<dbReference type="FunFam" id="3.30.420.40:FF:000101">
    <property type="entry name" value="FGGY carbohydrate kinase domain-containing protein"/>
    <property type="match status" value="1"/>
</dbReference>